<dbReference type="RefSeq" id="WP_068267286.1">
    <property type="nucleotide sequence ID" value="NZ_LWSK01000180.1"/>
</dbReference>
<dbReference type="Gene3D" id="3.30.930.10">
    <property type="entry name" value="Bira Bifunctional Protein, Domain 2"/>
    <property type="match status" value="1"/>
</dbReference>
<dbReference type="PANTHER" id="PTHR43679">
    <property type="entry name" value="OCTANOYLTRANSFERASE LIPM-RELATED"/>
    <property type="match status" value="1"/>
</dbReference>
<dbReference type="SUPFAM" id="SSF55681">
    <property type="entry name" value="Class II aaRS and biotin synthetases"/>
    <property type="match status" value="1"/>
</dbReference>
<keyword evidence="2" id="KW-0012">Acyltransferase</keyword>
<dbReference type="OrthoDB" id="9774653at2"/>
<proteinExistence type="predicted"/>
<dbReference type="InterPro" id="IPR050664">
    <property type="entry name" value="Octanoyltrans_LipM/LipL"/>
</dbReference>
<gene>
    <name evidence="2" type="primary">lipM</name>
    <name evidence="2" type="ORF">LF1_31010</name>
</gene>
<dbReference type="PROSITE" id="PS51733">
    <property type="entry name" value="BPL_LPL_CATALYTIC"/>
    <property type="match status" value="1"/>
</dbReference>
<dbReference type="InterPro" id="IPR004143">
    <property type="entry name" value="BPL_LPL_catalytic"/>
</dbReference>
<dbReference type="InterPro" id="IPR045864">
    <property type="entry name" value="aa-tRNA-synth_II/BPL/LPL"/>
</dbReference>
<dbReference type="EC" id="2.3.1.181" evidence="2"/>
<dbReference type="EMBL" id="VRLW01000001">
    <property type="protein sequence ID" value="KAA1260561.1"/>
    <property type="molecule type" value="Genomic_DNA"/>
</dbReference>
<comment type="caution">
    <text evidence="2">The sequence shown here is derived from an EMBL/GenBank/DDBJ whole genome shotgun (WGS) entry which is preliminary data.</text>
</comment>
<organism evidence="2 3">
    <name type="scientific">Rubripirellula obstinata</name>
    <dbReference type="NCBI Taxonomy" id="406547"/>
    <lineage>
        <taxon>Bacteria</taxon>
        <taxon>Pseudomonadati</taxon>
        <taxon>Planctomycetota</taxon>
        <taxon>Planctomycetia</taxon>
        <taxon>Pirellulales</taxon>
        <taxon>Pirellulaceae</taxon>
        <taxon>Rubripirellula</taxon>
    </lineage>
</organism>
<dbReference type="GO" id="GO:0033819">
    <property type="term" value="F:lipoyl(octanoyl) transferase activity"/>
    <property type="evidence" value="ECO:0007669"/>
    <property type="project" value="UniProtKB-EC"/>
</dbReference>
<keyword evidence="3" id="KW-1185">Reference proteome</keyword>
<protein>
    <submittedName>
        <fullName evidence="2">Octanoyltransferase LipM</fullName>
        <ecNumber evidence="2">2.3.1.181</ecNumber>
    </submittedName>
</protein>
<dbReference type="PANTHER" id="PTHR43679:SF2">
    <property type="entry name" value="OCTANOYL-[GCVH]:PROTEIN N-OCTANOYLTRANSFERASE"/>
    <property type="match status" value="1"/>
</dbReference>
<dbReference type="Proteomes" id="UP000322699">
    <property type="component" value="Unassembled WGS sequence"/>
</dbReference>
<keyword evidence="2" id="KW-0808">Transferase</keyword>
<dbReference type="AlphaFoldDB" id="A0A5B1CJV2"/>
<sequence length="282" mass="31166">MNDATSVGRLIGVDSSGGLTDAESAAMNMSLDQAILESVDQTGVACLRFYRWSQPTLSLGYFQKFADRQTHTESLDLPCVRRASGGGAIVHHHELTYSIAIPDDHQSLITKPSANQSDKPKIRTSIGANARLYALVHEAIADAVREFGVTATPYRLLQSDQEQKKASDADEPVLCFQRRTSEDLIVAGYKILGSAQRRGKRSLLQHGSLLVRSSPQAPQLPGLIDLGAKITTIEDLIEPITRQIQSRLMIQWSPSSINEAERQLGTEIASRRFLAYDWTHRR</sequence>
<accession>A0A5B1CJV2</accession>
<feature type="domain" description="BPL/LPL catalytic" evidence="1">
    <location>
        <begin position="41"/>
        <end position="252"/>
    </location>
</feature>
<dbReference type="Pfam" id="PF21948">
    <property type="entry name" value="LplA-B_cat"/>
    <property type="match status" value="1"/>
</dbReference>
<name>A0A5B1CJV2_9BACT</name>
<evidence type="ECO:0000259" key="1">
    <source>
        <dbReference type="PROSITE" id="PS51733"/>
    </source>
</evidence>
<evidence type="ECO:0000313" key="2">
    <source>
        <dbReference type="EMBL" id="KAA1260561.1"/>
    </source>
</evidence>
<evidence type="ECO:0000313" key="3">
    <source>
        <dbReference type="Proteomes" id="UP000322699"/>
    </source>
</evidence>
<reference evidence="2 3" key="1">
    <citation type="submission" date="2019-08" db="EMBL/GenBank/DDBJ databases">
        <title>Deep-cultivation of Planctomycetes and their phenomic and genomic characterization uncovers novel biology.</title>
        <authorList>
            <person name="Wiegand S."/>
            <person name="Jogler M."/>
            <person name="Boedeker C."/>
            <person name="Pinto D."/>
            <person name="Vollmers J."/>
            <person name="Rivas-Marin E."/>
            <person name="Kohn T."/>
            <person name="Peeters S.H."/>
            <person name="Heuer A."/>
            <person name="Rast P."/>
            <person name="Oberbeckmann S."/>
            <person name="Bunk B."/>
            <person name="Jeske O."/>
            <person name="Meyerdierks A."/>
            <person name="Storesund J.E."/>
            <person name="Kallscheuer N."/>
            <person name="Luecker S."/>
            <person name="Lage O.M."/>
            <person name="Pohl T."/>
            <person name="Merkel B.J."/>
            <person name="Hornburger P."/>
            <person name="Mueller R.-W."/>
            <person name="Bruemmer F."/>
            <person name="Labrenz M."/>
            <person name="Spormann A.M."/>
            <person name="Op Den Camp H."/>
            <person name="Overmann J."/>
            <person name="Amann R."/>
            <person name="Jetten M.S.M."/>
            <person name="Mascher T."/>
            <person name="Medema M.H."/>
            <person name="Devos D.P."/>
            <person name="Kaster A.-K."/>
            <person name="Ovreas L."/>
            <person name="Rohde M."/>
            <person name="Galperin M.Y."/>
            <person name="Jogler C."/>
        </authorList>
    </citation>
    <scope>NUCLEOTIDE SEQUENCE [LARGE SCALE GENOMIC DNA]</scope>
    <source>
        <strain evidence="2 3">LF1</strain>
    </source>
</reference>